<proteinExistence type="predicted"/>
<feature type="coiled-coil region" evidence="1">
    <location>
        <begin position="378"/>
        <end position="442"/>
    </location>
</feature>
<dbReference type="GeneID" id="20662786"/>
<protein>
    <submittedName>
        <fullName evidence="3">Uncharacterized protein</fullName>
    </submittedName>
</protein>
<dbReference type="InParanoid" id="G4YFC6"/>
<dbReference type="Proteomes" id="UP000002640">
    <property type="component" value="Unassembled WGS sequence"/>
</dbReference>
<dbReference type="RefSeq" id="XP_009515627.1">
    <property type="nucleotide sequence ID" value="XM_009517332.1"/>
</dbReference>
<dbReference type="KEGG" id="psoj:PHYSODRAFT_552077"/>
<evidence type="ECO:0000256" key="1">
    <source>
        <dbReference type="SAM" id="Coils"/>
    </source>
</evidence>
<keyword evidence="1" id="KW-0175">Coiled coil</keyword>
<gene>
    <name evidence="3" type="ORF">PHYSODRAFT_552077</name>
</gene>
<sequence length="482" mass="53537">MAETVVSRLKAELKRSLRSHVAQAVNDVCESFTEELKPQEPALSEIRPQVGASAFETDYDCCRRLVEYIERNMDTSPGFTQQMECIILACQSNAPVKVLNSVVKQNLWFRRKCVGDKGAAEQGASKKTADVHLNGGNQSATSHDEEKSVGEVDSKGGKPTHEKTTPPRVDTSRANERTDSKSTVESSDGGAVSLPREWGKRKRLVTRRRPKAAVAPSKRARRERPPLGQSSTESDTSQDERPNNQPAASVAREHNKTKAEPNALMKSNTDESNALAAVDPIATLCTLKARSSEQNKAFKTRLRDTIEIVDALLCKPPPGYSCARDCKSIRAQMCDEFTPCINPVCHAWHDAETHSESCPNEKCEFKTRVTLRETVHLIDQKQQEITSAADALRRAKADLLSPTRRSNQERVSVGNAETFKRIETLEHDLENLNGELLILLDTKLQQWATLSSIGIDTQSDKLDGVPDFASHYTTRSHQRKKP</sequence>
<evidence type="ECO:0000313" key="4">
    <source>
        <dbReference type="Proteomes" id="UP000002640"/>
    </source>
</evidence>
<feature type="compositionally biased region" description="Basic residues" evidence="2">
    <location>
        <begin position="199"/>
        <end position="211"/>
    </location>
</feature>
<keyword evidence="4" id="KW-1185">Reference proteome</keyword>
<evidence type="ECO:0000256" key="2">
    <source>
        <dbReference type="SAM" id="MobiDB-lite"/>
    </source>
</evidence>
<feature type="region of interest" description="Disordered" evidence="2">
    <location>
        <begin position="120"/>
        <end position="264"/>
    </location>
</feature>
<accession>G4YFC6</accession>
<name>G4YFC6_PHYSP</name>
<dbReference type="EMBL" id="JH159151">
    <property type="protein sequence ID" value="EGZ28352.1"/>
    <property type="molecule type" value="Genomic_DNA"/>
</dbReference>
<dbReference type="AlphaFoldDB" id="G4YFC6"/>
<feature type="compositionally biased region" description="Basic and acidic residues" evidence="2">
    <location>
        <begin position="142"/>
        <end position="182"/>
    </location>
</feature>
<reference evidence="3 4" key="1">
    <citation type="journal article" date="2006" name="Science">
        <title>Phytophthora genome sequences uncover evolutionary origins and mechanisms of pathogenesis.</title>
        <authorList>
            <person name="Tyler B.M."/>
            <person name="Tripathy S."/>
            <person name="Zhang X."/>
            <person name="Dehal P."/>
            <person name="Jiang R.H."/>
            <person name="Aerts A."/>
            <person name="Arredondo F.D."/>
            <person name="Baxter L."/>
            <person name="Bensasson D."/>
            <person name="Beynon J.L."/>
            <person name="Chapman J."/>
            <person name="Damasceno C.M."/>
            <person name="Dorrance A.E."/>
            <person name="Dou D."/>
            <person name="Dickerman A.W."/>
            <person name="Dubchak I.L."/>
            <person name="Garbelotto M."/>
            <person name="Gijzen M."/>
            <person name="Gordon S.G."/>
            <person name="Govers F."/>
            <person name="Grunwald N.J."/>
            <person name="Huang W."/>
            <person name="Ivors K.L."/>
            <person name="Jones R.W."/>
            <person name="Kamoun S."/>
            <person name="Krampis K."/>
            <person name="Lamour K.H."/>
            <person name="Lee M.K."/>
            <person name="McDonald W.H."/>
            <person name="Medina M."/>
            <person name="Meijer H.J."/>
            <person name="Nordberg E.K."/>
            <person name="Maclean D.J."/>
            <person name="Ospina-Giraldo M.D."/>
            <person name="Morris P.F."/>
            <person name="Phuntumart V."/>
            <person name="Putnam N.H."/>
            <person name="Rash S."/>
            <person name="Rose J.K."/>
            <person name="Sakihama Y."/>
            <person name="Salamov A.A."/>
            <person name="Savidor A."/>
            <person name="Scheuring C.F."/>
            <person name="Smith B.M."/>
            <person name="Sobral B.W."/>
            <person name="Terry A."/>
            <person name="Torto-Alalibo T.A."/>
            <person name="Win J."/>
            <person name="Xu Z."/>
            <person name="Zhang H."/>
            <person name="Grigoriev I.V."/>
            <person name="Rokhsar D.S."/>
            <person name="Boore J.L."/>
        </authorList>
    </citation>
    <scope>NUCLEOTIDE SEQUENCE [LARGE SCALE GENOMIC DNA]</scope>
    <source>
        <strain evidence="3 4">P6497</strain>
    </source>
</reference>
<dbReference type="OMA" id="EFTPCIN"/>
<organism evidence="3 4">
    <name type="scientific">Phytophthora sojae (strain P6497)</name>
    <name type="common">Soybean stem and root rot agent</name>
    <name type="synonym">Phytophthora megasperma f. sp. glycines</name>
    <dbReference type="NCBI Taxonomy" id="1094619"/>
    <lineage>
        <taxon>Eukaryota</taxon>
        <taxon>Sar</taxon>
        <taxon>Stramenopiles</taxon>
        <taxon>Oomycota</taxon>
        <taxon>Peronosporomycetes</taxon>
        <taxon>Peronosporales</taxon>
        <taxon>Peronosporaceae</taxon>
        <taxon>Phytophthora</taxon>
    </lineage>
</organism>
<evidence type="ECO:0000313" key="3">
    <source>
        <dbReference type="EMBL" id="EGZ28352.1"/>
    </source>
</evidence>